<dbReference type="KEGG" id="agv:OJF2_73600"/>
<evidence type="ECO:0000313" key="2">
    <source>
        <dbReference type="EMBL" id="QEH38754.1"/>
    </source>
</evidence>
<protein>
    <submittedName>
        <fullName evidence="2">Uncharacterized protein</fullName>
    </submittedName>
</protein>
<gene>
    <name evidence="2" type="ORF">OJF2_73600</name>
</gene>
<dbReference type="Proteomes" id="UP000324233">
    <property type="component" value="Chromosome"/>
</dbReference>
<keyword evidence="3" id="KW-1185">Reference proteome</keyword>
<reference evidence="2 3" key="1">
    <citation type="submission" date="2019-08" db="EMBL/GenBank/DDBJ databases">
        <title>Deep-cultivation of Planctomycetes and their phenomic and genomic characterization uncovers novel biology.</title>
        <authorList>
            <person name="Wiegand S."/>
            <person name="Jogler M."/>
            <person name="Boedeker C."/>
            <person name="Pinto D."/>
            <person name="Vollmers J."/>
            <person name="Rivas-Marin E."/>
            <person name="Kohn T."/>
            <person name="Peeters S.H."/>
            <person name="Heuer A."/>
            <person name="Rast P."/>
            <person name="Oberbeckmann S."/>
            <person name="Bunk B."/>
            <person name="Jeske O."/>
            <person name="Meyerdierks A."/>
            <person name="Storesund J.E."/>
            <person name="Kallscheuer N."/>
            <person name="Luecker S."/>
            <person name="Lage O.M."/>
            <person name="Pohl T."/>
            <person name="Merkel B.J."/>
            <person name="Hornburger P."/>
            <person name="Mueller R.-W."/>
            <person name="Bruemmer F."/>
            <person name="Labrenz M."/>
            <person name="Spormann A.M."/>
            <person name="Op den Camp H."/>
            <person name="Overmann J."/>
            <person name="Amann R."/>
            <person name="Jetten M.S.M."/>
            <person name="Mascher T."/>
            <person name="Medema M.H."/>
            <person name="Devos D.P."/>
            <person name="Kaster A.-K."/>
            <person name="Ovreas L."/>
            <person name="Rohde M."/>
            <person name="Galperin M.Y."/>
            <person name="Jogler C."/>
        </authorList>
    </citation>
    <scope>NUCLEOTIDE SEQUENCE [LARGE SCALE GENOMIC DNA]</scope>
    <source>
        <strain evidence="2 3">OJF2</strain>
    </source>
</reference>
<proteinExistence type="predicted"/>
<dbReference type="EMBL" id="CP042997">
    <property type="protein sequence ID" value="QEH38754.1"/>
    <property type="molecule type" value="Genomic_DNA"/>
</dbReference>
<accession>A0A5B9WEV1</accession>
<dbReference type="RefSeq" id="WP_148598163.1">
    <property type="nucleotide sequence ID" value="NZ_CP042997.1"/>
</dbReference>
<organism evidence="2 3">
    <name type="scientific">Aquisphaera giovannonii</name>
    <dbReference type="NCBI Taxonomy" id="406548"/>
    <lineage>
        <taxon>Bacteria</taxon>
        <taxon>Pseudomonadati</taxon>
        <taxon>Planctomycetota</taxon>
        <taxon>Planctomycetia</taxon>
        <taxon>Isosphaerales</taxon>
        <taxon>Isosphaeraceae</taxon>
        <taxon>Aquisphaera</taxon>
    </lineage>
</organism>
<name>A0A5B9WEV1_9BACT</name>
<feature type="region of interest" description="Disordered" evidence="1">
    <location>
        <begin position="58"/>
        <end position="78"/>
    </location>
</feature>
<sequence length="78" mass="8182">MNEPNRRAEQWAASVAALAVDALLDAGLVSREAFEAAKAVVAEEILVRLCCEDYPPPVGIDRVGGPPDAPNPDTITPA</sequence>
<evidence type="ECO:0000256" key="1">
    <source>
        <dbReference type="SAM" id="MobiDB-lite"/>
    </source>
</evidence>
<dbReference type="AlphaFoldDB" id="A0A5B9WEV1"/>
<evidence type="ECO:0000313" key="3">
    <source>
        <dbReference type="Proteomes" id="UP000324233"/>
    </source>
</evidence>